<dbReference type="NCBIfam" id="NF038324">
    <property type="entry name" value="DrmB_fam"/>
    <property type="match status" value="1"/>
</dbReference>
<name>A0A7I7QQ53_9MYCO</name>
<proteinExistence type="predicted"/>
<protein>
    <recommendedName>
        <fullName evidence="1">MrfA-like Zn-binding domain-containing protein</fullName>
    </recommendedName>
</protein>
<organism evidence="2 3">
    <name type="scientific">Mycolicibacterium sediminis</name>
    <dbReference type="NCBI Taxonomy" id="1286180"/>
    <lineage>
        <taxon>Bacteria</taxon>
        <taxon>Bacillati</taxon>
        <taxon>Actinomycetota</taxon>
        <taxon>Actinomycetes</taxon>
        <taxon>Mycobacteriales</taxon>
        <taxon>Mycobacteriaceae</taxon>
        <taxon>Mycolicibacterium</taxon>
    </lineage>
</organism>
<dbReference type="Proteomes" id="UP000467193">
    <property type="component" value="Chromosome"/>
</dbReference>
<dbReference type="AlphaFoldDB" id="A0A7I7QQ53"/>
<accession>A0A7I7QQ53</accession>
<evidence type="ECO:0000313" key="2">
    <source>
        <dbReference type="EMBL" id="BBY28097.1"/>
    </source>
</evidence>
<feature type="domain" description="MrfA-like Zn-binding" evidence="1">
    <location>
        <begin position="404"/>
        <end position="502"/>
    </location>
</feature>
<dbReference type="EMBL" id="AP022588">
    <property type="protein sequence ID" value="BBY28097.1"/>
    <property type="molecule type" value="Genomic_DNA"/>
</dbReference>
<evidence type="ECO:0000313" key="3">
    <source>
        <dbReference type="Proteomes" id="UP000467193"/>
    </source>
</evidence>
<gene>
    <name evidence="2" type="ORF">MSEDJ_21930</name>
</gene>
<reference evidence="2 3" key="1">
    <citation type="journal article" date="2019" name="Emerg. Microbes Infect.">
        <title>Comprehensive subspecies identification of 175 nontuberculous mycobacteria species based on 7547 genomic profiles.</title>
        <authorList>
            <person name="Matsumoto Y."/>
            <person name="Kinjo T."/>
            <person name="Motooka D."/>
            <person name="Nabeya D."/>
            <person name="Jung N."/>
            <person name="Uechi K."/>
            <person name="Horii T."/>
            <person name="Iida T."/>
            <person name="Fujita J."/>
            <person name="Nakamura S."/>
        </authorList>
    </citation>
    <scope>NUCLEOTIDE SEQUENCE [LARGE SCALE GENOMIC DNA]</scope>
    <source>
        <strain evidence="2 3">JCM 17899</strain>
    </source>
</reference>
<dbReference type="InterPro" id="IPR047721">
    <property type="entry name" value="DrmB"/>
</dbReference>
<sequence length="546" mass="60009">MRTAPPVEDQGSSLPYFRFPQWLFCGFCRKMTRWSTKSEQPGKAPRCASCKRNSQLVPMRFVTVCGNGHLDDVPWVRWAHSDPKKRDQRQCGREELTFTHVKNVGGGLESVEVRCACGAARSLKDLPGPDAMKRIGIKCRGRQPWQFENESENCLLAPVVLQRGASSVYFSRTGSALDIPPDSNWLEFGGPASKIRHNPNFGLLESNPEHPLAEGLIDMIVQEEKVNAAQVRQVLSERLGRKQIPPKDEDPTGDIQAGEWVALTSPLNKHDPRDNFISREAPFPDPAGHAELQQVADELHRLIDQVVLVNRLREVRVLRGFQRHTMEREVTPSLGKRETFLPAIEVFGEGVFIRFNENALSAWEKGTDVLSRADILKSRLAGSTTARWLDTEITPRLILLHSFGHVLMRAMAFEAGYSSSSLRERIYSATGENAQAGVLVYTAAGDSEGTMGGLARLGEADRLVPILASALAATQWCSLDPVCGESRAQGVDGLSLAACHACALVSETSCVLGNVMLDRMMLIEPGYGHLAPVIGALLDAQAEGLT</sequence>
<dbReference type="InterPro" id="IPR018973">
    <property type="entry name" value="MZB"/>
</dbReference>
<evidence type="ECO:0000259" key="1">
    <source>
        <dbReference type="Pfam" id="PF09369"/>
    </source>
</evidence>
<keyword evidence="3" id="KW-1185">Reference proteome</keyword>
<dbReference type="Pfam" id="PF09369">
    <property type="entry name" value="MZB"/>
    <property type="match status" value="1"/>
</dbReference>
<dbReference type="KEGG" id="msei:MSEDJ_21930"/>